<evidence type="ECO:0000313" key="3">
    <source>
        <dbReference type="Proteomes" id="UP001528823"/>
    </source>
</evidence>
<keyword evidence="1" id="KW-0472">Membrane</keyword>
<comment type="caution">
    <text evidence="2">The sequence shown here is derived from an EMBL/GenBank/DDBJ whole genome shotgun (WGS) entry which is preliminary data.</text>
</comment>
<proteinExistence type="predicted"/>
<feature type="transmembrane region" description="Helical" evidence="1">
    <location>
        <begin position="174"/>
        <end position="196"/>
    </location>
</feature>
<evidence type="ECO:0000256" key="1">
    <source>
        <dbReference type="SAM" id="Phobius"/>
    </source>
</evidence>
<keyword evidence="1" id="KW-0812">Transmembrane</keyword>
<gene>
    <name evidence="2" type="ORF">ORQ98_26980</name>
</gene>
<keyword evidence="1" id="KW-1133">Transmembrane helix</keyword>
<organism evidence="2 3">
    <name type="scientific">Spartinivicinus poritis</name>
    <dbReference type="NCBI Taxonomy" id="2994640"/>
    <lineage>
        <taxon>Bacteria</taxon>
        <taxon>Pseudomonadati</taxon>
        <taxon>Pseudomonadota</taxon>
        <taxon>Gammaproteobacteria</taxon>
        <taxon>Oceanospirillales</taxon>
        <taxon>Zooshikellaceae</taxon>
        <taxon>Spartinivicinus</taxon>
    </lineage>
</organism>
<dbReference type="Proteomes" id="UP001528823">
    <property type="component" value="Unassembled WGS sequence"/>
</dbReference>
<accession>A0ABT5UGT9</accession>
<dbReference type="EMBL" id="JAPMOU010000072">
    <property type="protein sequence ID" value="MDE1465611.1"/>
    <property type="molecule type" value="Genomic_DNA"/>
</dbReference>
<evidence type="ECO:0000313" key="2">
    <source>
        <dbReference type="EMBL" id="MDE1465611.1"/>
    </source>
</evidence>
<feature type="transmembrane region" description="Helical" evidence="1">
    <location>
        <begin position="146"/>
        <end position="167"/>
    </location>
</feature>
<name>A0ABT5UGT9_9GAMM</name>
<feature type="transmembrane region" description="Helical" evidence="1">
    <location>
        <begin position="33"/>
        <end position="60"/>
    </location>
</feature>
<feature type="transmembrane region" description="Helical" evidence="1">
    <location>
        <begin position="7"/>
        <end position="27"/>
    </location>
</feature>
<feature type="transmembrane region" description="Helical" evidence="1">
    <location>
        <begin position="80"/>
        <end position="103"/>
    </location>
</feature>
<dbReference type="RefSeq" id="WP_274691915.1">
    <property type="nucleotide sequence ID" value="NZ_JAPMOU010000072.1"/>
</dbReference>
<protein>
    <submittedName>
        <fullName evidence="2">Uncharacterized protein</fullName>
    </submittedName>
</protein>
<sequence>MMISSKKLITIFGILVHFTLFIAFYIFFDLSVIDIVIFIWLELYVLLIFVLIGMVISVVIHVFEVLKSGANKIKELVENIWVTFWVTIILLVTPYVIAANAIFKTMLPEELANQNRLVSDMIFVNLLNPNKGLQEALPHVYGSDGYVFWFFLYLLALNFVIYIKAVITKNFDAVSMACSVTLCLESVFFMAFSFVIAQPLLDSFGTVDDNLLPITLLFILSFCVGVIRSYIFEVNLQIDDDSTSQSE</sequence>
<feature type="transmembrane region" description="Helical" evidence="1">
    <location>
        <begin position="211"/>
        <end position="231"/>
    </location>
</feature>
<reference evidence="2 3" key="1">
    <citation type="submission" date="2022-11" db="EMBL/GenBank/DDBJ databases">
        <title>Spartinivicinus poritis sp. nov., isolated from scleractinian coral Porites lutea.</title>
        <authorList>
            <person name="Zhang G."/>
            <person name="Cai L."/>
            <person name="Wei Q."/>
        </authorList>
    </citation>
    <scope>NUCLEOTIDE SEQUENCE [LARGE SCALE GENOMIC DNA]</scope>
    <source>
        <strain evidence="2 3">A2-2</strain>
    </source>
</reference>
<keyword evidence="3" id="KW-1185">Reference proteome</keyword>